<comment type="caution">
    <text evidence="1">The sequence shown here is derived from an EMBL/GenBank/DDBJ whole genome shotgun (WGS) entry which is preliminary data.</text>
</comment>
<evidence type="ECO:0000313" key="1">
    <source>
        <dbReference type="EMBL" id="GIQ82563.1"/>
    </source>
</evidence>
<accession>A0A9K3CSQ5</accession>
<dbReference type="AlphaFoldDB" id="A0A9K3CSQ5"/>
<keyword evidence="2" id="KW-1185">Reference proteome</keyword>
<name>A0A9K3CSQ5_9EUKA</name>
<sequence>MVRGTILAGINDMYPIDWLPCLLTLVVLAGSRGLGREIEEIWPPRTMCTWIQRLCPVVAMERCTGHCR</sequence>
<dbReference type="Proteomes" id="UP000265618">
    <property type="component" value="Unassembled WGS sequence"/>
</dbReference>
<dbReference type="EMBL" id="BDIP01000738">
    <property type="protein sequence ID" value="GIQ82563.1"/>
    <property type="molecule type" value="Genomic_DNA"/>
</dbReference>
<proteinExistence type="predicted"/>
<protein>
    <submittedName>
        <fullName evidence="1">Uncharacterized protein</fullName>
    </submittedName>
</protein>
<organism evidence="1 2">
    <name type="scientific">Kipferlia bialata</name>
    <dbReference type="NCBI Taxonomy" id="797122"/>
    <lineage>
        <taxon>Eukaryota</taxon>
        <taxon>Metamonada</taxon>
        <taxon>Carpediemonas-like organisms</taxon>
        <taxon>Kipferlia</taxon>
    </lineage>
</organism>
<evidence type="ECO:0000313" key="2">
    <source>
        <dbReference type="Proteomes" id="UP000265618"/>
    </source>
</evidence>
<gene>
    <name evidence="1" type="ORF">KIPB_003724</name>
</gene>
<reference evidence="1 2" key="1">
    <citation type="journal article" date="2018" name="PLoS ONE">
        <title>The draft genome of Kipferlia bialata reveals reductive genome evolution in fornicate parasites.</title>
        <authorList>
            <person name="Tanifuji G."/>
            <person name="Takabayashi S."/>
            <person name="Kume K."/>
            <person name="Takagi M."/>
            <person name="Nakayama T."/>
            <person name="Kamikawa R."/>
            <person name="Inagaki Y."/>
            <person name="Hashimoto T."/>
        </authorList>
    </citation>
    <scope>NUCLEOTIDE SEQUENCE [LARGE SCALE GENOMIC DNA]</scope>
    <source>
        <strain evidence="1">NY0173</strain>
    </source>
</reference>